<feature type="transmembrane region" description="Helical" evidence="1">
    <location>
        <begin position="70"/>
        <end position="92"/>
    </location>
</feature>
<reference evidence="2" key="1">
    <citation type="journal article" date="2023" name="Plants (Basel)">
        <title>Genomic Analysis of Leptolyngbya boryana CZ1 Reveals Efficient Carbon Fixation Modules.</title>
        <authorList>
            <person name="Bai X."/>
            <person name="Wang H."/>
            <person name="Cheng W."/>
            <person name="Wang J."/>
            <person name="Ma M."/>
            <person name="Hu H."/>
            <person name="Song Z."/>
            <person name="Ma H."/>
            <person name="Fan Y."/>
            <person name="Du C."/>
            <person name="Xu J."/>
        </authorList>
    </citation>
    <scope>NUCLEOTIDE SEQUENCE</scope>
    <source>
        <strain evidence="2">CZ1</strain>
    </source>
</reference>
<sequence>MTITAPEKERFSLSAFLIRDAPARFLLSWVAGFVDTAAFIVLFGIFTAHVTGNIALAGSAFASSDPQTTLLRLSMLPVFMLSVAFTSLLANFARKIGWAVLPVLLSAEAIALGIFMVVGLQFSATLLVDVQDELIFPIAVTGVMAMGIQNALMKEAAASFTGYFPTTVMTGNFTQFTIDLVHYIIAKFVKQTEETKAEAAEAMRKLKLTLPLLTGFFLGGTGAAYFVPSAEFWCLSMPLFAVSLLAVAAYIQAGVTKTV</sequence>
<gene>
    <name evidence="2" type="ORF">Q2T42_14395</name>
</gene>
<dbReference type="Pfam" id="PF06912">
    <property type="entry name" value="DUF1275"/>
    <property type="match status" value="1"/>
</dbReference>
<feature type="transmembrane region" description="Helical" evidence="1">
    <location>
        <begin position="208"/>
        <end position="226"/>
    </location>
</feature>
<organism evidence="2">
    <name type="scientific">Leptolyngbya boryana CZ1</name>
    <dbReference type="NCBI Taxonomy" id="3060204"/>
    <lineage>
        <taxon>Bacteria</taxon>
        <taxon>Bacillati</taxon>
        <taxon>Cyanobacteriota</taxon>
        <taxon>Cyanophyceae</taxon>
        <taxon>Leptolyngbyales</taxon>
        <taxon>Leptolyngbyaceae</taxon>
        <taxon>Leptolyngbya group</taxon>
        <taxon>Leptolyngbya</taxon>
    </lineage>
</organism>
<accession>A0AA97AT59</accession>
<evidence type="ECO:0000256" key="1">
    <source>
        <dbReference type="SAM" id="Phobius"/>
    </source>
</evidence>
<dbReference type="PANTHER" id="PTHR37314:SF5">
    <property type="entry name" value="SLR0142 PROTEIN"/>
    <property type="match status" value="1"/>
</dbReference>
<protein>
    <submittedName>
        <fullName evidence="2">YoaK family protein</fullName>
    </submittedName>
</protein>
<name>A0AA97AT59_LEPBY</name>
<feature type="transmembrane region" description="Helical" evidence="1">
    <location>
        <begin position="26"/>
        <end position="50"/>
    </location>
</feature>
<feature type="transmembrane region" description="Helical" evidence="1">
    <location>
        <begin position="134"/>
        <end position="152"/>
    </location>
</feature>
<feature type="transmembrane region" description="Helical" evidence="1">
    <location>
        <begin position="232"/>
        <end position="251"/>
    </location>
</feature>
<dbReference type="RefSeq" id="WP_316429009.1">
    <property type="nucleotide sequence ID" value="NZ_CP130144.1"/>
</dbReference>
<keyword evidence="1" id="KW-1133">Transmembrane helix</keyword>
<evidence type="ECO:0000313" key="2">
    <source>
        <dbReference type="EMBL" id="WNZ49012.1"/>
    </source>
</evidence>
<proteinExistence type="predicted"/>
<dbReference type="PANTHER" id="PTHR37314">
    <property type="entry name" value="SLR0142 PROTEIN"/>
    <property type="match status" value="1"/>
</dbReference>
<dbReference type="AlphaFoldDB" id="A0AA97AT59"/>
<keyword evidence="1" id="KW-0812">Transmembrane</keyword>
<keyword evidence="1" id="KW-0472">Membrane</keyword>
<feature type="transmembrane region" description="Helical" evidence="1">
    <location>
        <begin position="99"/>
        <end position="122"/>
    </location>
</feature>
<dbReference type="EMBL" id="CP130144">
    <property type="protein sequence ID" value="WNZ49012.1"/>
    <property type="molecule type" value="Genomic_DNA"/>
</dbReference>
<dbReference type="InterPro" id="IPR010699">
    <property type="entry name" value="DUF1275"/>
</dbReference>
<reference evidence="2" key="2">
    <citation type="submission" date="2023-07" db="EMBL/GenBank/DDBJ databases">
        <authorList>
            <person name="Bai X.-H."/>
            <person name="Wang H.-H."/>
            <person name="Wang J."/>
            <person name="Ma M.-Y."/>
            <person name="Hu H.-H."/>
            <person name="Song Z.-L."/>
            <person name="Ma H.-G."/>
            <person name="Fan Y."/>
            <person name="Du C.-Y."/>
            <person name="Xu J.-C."/>
        </authorList>
    </citation>
    <scope>NUCLEOTIDE SEQUENCE</scope>
    <source>
        <strain evidence="2">CZ1</strain>
    </source>
</reference>